<comment type="caution">
    <text evidence="7">The sequence shown here is derived from an EMBL/GenBank/DDBJ whole genome shotgun (WGS) entry which is preliminary data.</text>
</comment>
<sequence length="208" mass="24094">MVSSMYDNSPEETVKDEQVTEENQLESTVGNKKLKEELNLVCGYRFSPYDYELIVYFLLRKILGMQLPVNIIPEIDLYHYDADQLPISEFKYGMPGEAYFFTHTERRYASGSLLKRTTNTGFWKASGVDAKIVHKKRVIGLKKTMVFYWGKAPAGVKSSWIMHEYRVNPNLFPQAEQDKSLKTKLESYVVCRIRKKNKDSKAKVPEEG</sequence>
<dbReference type="SUPFAM" id="SSF101941">
    <property type="entry name" value="NAC domain"/>
    <property type="match status" value="1"/>
</dbReference>
<dbReference type="Pfam" id="PF02365">
    <property type="entry name" value="NAM"/>
    <property type="match status" value="1"/>
</dbReference>
<evidence type="ECO:0000259" key="6">
    <source>
        <dbReference type="PROSITE" id="PS51005"/>
    </source>
</evidence>
<dbReference type="PANTHER" id="PTHR31719:SF130">
    <property type="entry name" value="NAC DOMAIN-CONTAINING PROTEIN 18"/>
    <property type="match status" value="1"/>
</dbReference>
<dbReference type="Proteomes" id="UP001174677">
    <property type="component" value="Chromosome 9"/>
</dbReference>
<evidence type="ECO:0000256" key="5">
    <source>
        <dbReference type="SAM" id="MobiDB-lite"/>
    </source>
</evidence>
<evidence type="ECO:0000313" key="7">
    <source>
        <dbReference type="EMBL" id="KAJ9174181.1"/>
    </source>
</evidence>
<dbReference type="EMBL" id="JARPOI010000009">
    <property type="protein sequence ID" value="KAJ9174181.1"/>
    <property type="molecule type" value="Genomic_DNA"/>
</dbReference>
<dbReference type="PANTHER" id="PTHR31719">
    <property type="entry name" value="NAC TRANSCRIPTION FACTOR 56"/>
    <property type="match status" value="1"/>
</dbReference>
<evidence type="ECO:0000256" key="3">
    <source>
        <dbReference type="ARBA" id="ARBA00023163"/>
    </source>
</evidence>
<dbReference type="Gene3D" id="2.170.150.80">
    <property type="entry name" value="NAC domain"/>
    <property type="match status" value="1"/>
</dbReference>
<keyword evidence="4" id="KW-0539">Nucleus</keyword>
<keyword evidence="3" id="KW-0804">Transcription</keyword>
<evidence type="ECO:0000313" key="8">
    <source>
        <dbReference type="Proteomes" id="UP001174677"/>
    </source>
</evidence>
<dbReference type="PROSITE" id="PS51005">
    <property type="entry name" value="NAC"/>
    <property type="match status" value="1"/>
</dbReference>
<evidence type="ECO:0000256" key="4">
    <source>
        <dbReference type="ARBA" id="ARBA00023242"/>
    </source>
</evidence>
<keyword evidence="8" id="KW-1185">Reference proteome</keyword>
<accession>A0ABQ9M1L6</accession>
<dbReference type="InterPro" id="IPR036093">
    <property type="entry name" value="NAC_dom_sf"/>
</dbReference>
<protein>
    <recommendedName>
        <fullName evidence="6">NAC domain-containing protein</fullName>
    </recommendedName>
</protein>
<keyword evidence="1" id="KW-0805">Transcription regulation</keyword>
<dbReference type="InterPro" id="IPR003441">
    <property type="entry name" value="NAC-dom"/>
</dbReference>
<organism evidence="7 8">
    <name type="scientific">Hevea brasiliensis</name>
    <name type="common">Para rubber tree</name>
    <name type="synonym">Siphonia brasiliensis</name>
    <dbReference type="NCBI Taxonomy" id="3981"/>
    <lineage>
        <taxon>Eukaryota</taxon>
        <taxon>Viridiplantae</taxon>
        <taxon>Streptophyta</taxon>
        <taxon>Embryophyta</taxon>
        <taxon>Tracheophyta</taxon>
        <taxon>Spermatophyta</taxon>
        <taxon>Magnoliopsida</taxon>
        <taxon>eudicotyledons</taxon>
        <taxon>Gunneridae</taxon>
        <taxon>Pentapetalae</taxon>
        <taxon>rosids</taxon>
        <taxon>fabids</taxon>
        <taxon>Malpighiales</taxon>
        <taxon>Euphorbiaceae</taxon>
        <taxon>Crotonoideae</taxon>
        <taxon>Micrandreae</taxon>
        <taxon>Hevea</taxon>
    </lineage>
</organism>
<feature type="region of interest" description="Disordered" evidence="5">
    <location>
        <begin position="1"/>
        <end position="24"/>
    </location>
</feature>
<evidence type="ECO:0000256" key="2">
    <source>
        <dbReference type="ARBA" id="ARBA00023125"/>
    </source>
</evidence>
<feature type="domain" description="NAC" evidence="6">
    <location>
        <begin position="40"/>
        <end position="196"/>
    </location>
</feature>
<proteinExistence type="predicted"/>
<gene>
    <name evidence="7" type="ORF">P3X46_017236</name>
</gene>
<evidence type="ECO:0000256" key="1">
    <source>
        <dbReference type="ARBA" id="ARBA00023015"/>
    </source>
</evidence>
<keyword evidence="2" id="KW-0238">DNA-binding</keyword>
<reference evidence="7" key="1">
    <citation type="journal article" date="2023" name="Plant Biotechnol. J.">
        <title>Chromosome-level wild Hevea brasiliensis genome provides new tools for genomic-assisted breeding and valuable loci to elevate rubber yield.</title>
        <authorList>
            <person name="Cheng H."/>
            <person name="Song X."/>
            <person name="Hu Y."/>
            <person name="Wu T."/>
            <person name="Yang Q."/>
            <person name="An Z."/>
            <person name="Feng S."/>
            <person name="Deng Z."/>
            <person name="Wu W."/>
            <person name="Zeng X."/>
            <person name="Tu M."/>
            <person name="Wang X."/>
            <person name="Huang H."/>
        </authorList>
    </citation>
    <scope>NUCLEOTIDE SEQUENCE</scope>
    <source>
        <strain evidence="7">MT/VB/25A 57/8</strain>
    </source>
</reference>
<name>A0ABQ9M1L6_HEVBR</name>